<dbReference type="Gene3D" id="3.40.50.2300">
    <property type="match status" value="1"/>
</dbReference>
<reference evidence="6 7" key="1">
    <citation type="submission" date="2019-02" db="EMBL/GenBank/DDBJ databases">
        <title>Deep-cultivation of Planctomycetes and their phenomic and genomic characterization uncovers novel biology.</title>
        <authorList>
            <person name="Wiegand S."/>
            <person name="Jogler M."/>
            <person name="Boedeker C."/>
            <person name="Pinto D."/>
            <person name="Vollmers J."/>
            <person name="Rivas-Marin E."/>
            <person name="Kohn T."/>
            <person name="Peeters S.H."/>
            <person name="Heuer A."/>
            <person name="Rast P."/>
            <person name="Oberbeckmann S."/>
            <person name="Bunk B."/>
            <person name="Jeske O."/>
            <person name="Meyerdierks A."/>
            <person name="Storesund J.E."/>
            <person name="Kallscheuer N."/>
            <person name="Luecker S."/>
            <person name="Lage O.M."/>
            <person name="Pohl T."/>
            <person name="Merkel B.J."/>
            <person name="Hornburger P."/>
            <person name="Mueller R.-W."/>
            <person name="Bruemmer F."/>
            <person name="Labrenz M."/>
            <person name="Spormann A.M."/>
            <person name="Op Den Camp H."/>
            <person name="Overmann J."/>
            <person name="Amann R."/>
            <person name="Jetten M.S.M."/>
            <person name="Mascher T."/>
            <person name="Medema M.H."/>
            <person name="Devos D.P."/>
            <person name="Kaster A.-K."/>
            <person name="Ovreas L."/>
            <person name="Rohde M."/>
            <person name="Galperin M.Y."/>
            <person name="Jogler C."/>
        </authorList>
    </citation>
    <scope>NUCLEOTIDE SEQUENCE [LARGE SCALE GENOMIC DNA]</scope>
    <source>
        <strain evidence="6 7">Pla111</strain>
    </source>
</reference>
<gene>
    <name evidence="6" type="primary">zraR_3</name>
    <name evidence="6" type="ORF">Pla111_03230</name>
</gene>
<keyword evidence="3" id="KW-0418">Kinase</keyword>
<dbReference type="Gene3D" id="3.30.450.40">
    <property type="match status" value="1"/>
</dbReference>
<dbReference type="InterPro" id="IPR011006">
    <property type="entry name" value="CheY-like_superfamily"/>
</dbReference>
<dbReference type="SUPFAM" id="SSF52172">
    <property type="entry name" value="CheY-like"/>
    <property type="match status" value="1"/>
</dbReference>
<evidence type="ECO:0000256" key="2">
    <source>
        <dbReference type="ARBA" id="ARBA00022679"/>
    </source>
</evidence>
<keyword evidence="1 4" id="KW-0597">Phosphoprotein</keyword>
<comment type="caution">
    <text evidence="6">The sequence shown here is derived from an EMBL/GenBank/DDBJ whole genome shotgun (WGS) entry which is preliminary data.</text>
</comment>
<dbReference type="AlphaFoldDB" id="A0A5C5WCZ6"/>
<dbReference type="EMBL" id="SJPH01000001">
    <property type="protein sequence ID" value="TWT48550.1"/>
    <property type="molecule type" value="Genomic_DNA"/>
</dbReference>
<dbReference type="SMART" id="SM00065">
    <property type="entry name" value="GAF"/>
    <property type="match status" value="1"/>
</dbReference>
<organism evidence="6 7">
    <name type="scientific">Botrimarina hoheduenensis</name>
    <dbReference type="NCBI Taxonomy" id="2528000"/>
    <lineage>
        <taxon>Bacteria</taxon>
        <taxon>Pseudomonadati</taxon>
        <taxon>Planctomycetota</taxon>
        <taxon>Planctomycetia</taxon>
        <taxon>Pirellulales</taxon>
        <taxon>Lacipirellulaceae</taxon>
        <taxon>Botrimarina</taxon>
    </lineage>
</organism>
<dbReference type="OrthoDB" id="227620at2"/>
<evidence type="ECO:0000256" key="4">
    <source>
        <dbReference type="PROSITE-ProRule" id="PRU00169"/>
    </source>
</evidence>
<dbReference type="Proteomes" id="UP000318995">
    <property type="component" value="Unassembled WGS sequence"/>
</dbReference>
<protein>
    <submittedName>
        <fullName evidence="6">Transcriptional regulatory protein ZraR</fullName>
    </submittedName>
</protein>
<dbReference type="InterPro" id="IPR050595">
    <property type="entry name" value="Bact_response_regulator"/>
</dbReference>
<evidence type="ECO:0000313" key="7">
    <source>
        <dbReference type="Proteomes" id="UP000318995"/>
    </source>
</evidence>
<keyword evidence="2" id="KW-0808">Transferase</keyword>
<dbReference type="Pfam" id="PF13185">
    <property type="entry name" value="GAF_2"/>
    <property type="match status" value="1"/>
</dbReference>
<dbReference type="SUPFAM" id="SSF55781">
    <property type="entry name" value="GAF domain-like"/>
    <property type="match status" value="1"/>
</dbReference>
<dbReference type="InterPro" id="IPR003018">
    <property type="entry name" value="GAF"/>
</dbReference>
<name>A0A5C5WCZ6_9BACT</name>
<dbReference type="PANTHER" id="PTHR44591">
    <property type="entry name" value="STRESS RESPONSE REGULATOR PROTEIN 1"/>
    <property type="match status" value="1"/>
</dbReference>
<keyword evidence="7" id="KW-1185">Reference proteome</keyword>
<dbReference type="RefSeq" id="WP_146570703.1">
    <property type="nucleotide sequence ID" value="NZ_SJPH01000001.1"/>
</dbReference>
<dbReference type="InterPro" id="IPR035965">
    <property type="entry name" value="PAS-like_dom_sf"/>
</dbReference>
<dbReference type="InterPro" id="IPR029016">
    <property type="entry name" value="GAF-like_dom_sf"/>
</dbReference>
<feature type="modified residue" description="4-aspartylphosphate" evidence="4">
    <location>
        <position position="536"/>
    </location>
</feature>
<dbReference type="SMART" id="SM00448">
    <property type="entry name" value="REC"/>
    <property type="match status" value="1"/>
</dbReference>
<dbReference type="PANTHER" id="PTHR44591:SF3">
    <property type="entry name" value="RESPONSE REGULATORY DOMAIN-CONTAINING PROTEIN"/>
    <property type="match status" value="1"/>
</dbReference>
<dbReference type="SUPFAM" id="SSF55785">
    <property type="entry name" value="PYP-like sensor domain (PAS domain)"/>
    <property type="match status" value="1"/>
</dbReference>
<dbReference type="GO" id="GO:0000160">
    <property type="term" value="P:phosphorelay signal transduction system"/>
    <property type="evidence" value="ECO:0007669"/>
    <property type="project" value="InterPro"/>
</dbReference>
<dbReference type="GO" id="GO:0016301">
    <property type="term" value="F:kinase activity"/>
    <property type="evidence" value="ECO:0007669"/>
    <property type="project" value="UniProtKB-KW"/>
</dbReference>
<proteinExistence type="predicted"/>
<evidence type="ECO:0000256" key="1">
    <source>
        <dbReference type="ARBA" id="ARBA00022553"/>
    </source>
</evidence>
<evidence type="ECO:0000256" key="3">
    <source>
        <dbReference type="ARBA" id="ARBA00022777"/>
    </source>
</evidence>
<feature type="domain" description="Response regulatory" evidence="5">
    <location>
        <begin position="483"/>
        <end position="603"/>
    </location>
</feature>
<sequence>MAESDTSTAAQTAPNSPSVSLAEEGVWRGRFLCLCEDRRTSALLADRLGPEAEVVAVRSPAKAVAMLATGGFQGVYADAARFASTADATQLLHNIQMLRGMPDAVVLLDRRNTIVWGNGRLREWTGVDEVVGKDFYEVLGGREIVDGNAASEASSKPQTSPLSEAAPIEAAFSSAVPVAATLLCRGNRYFRVHAAPAAHFEGEPTEHLVVTVREVTSEQLQQQKLAAIHQAGIELADLTPDEVANMAVEERIELLKENIIQGVQEVLAFDVVEVRTLDEETRELRPLLASGILPEAQRRVLRAEPKDNGVTGYVAATGQSYLCEDTGKDPLYIEGAEGARSSLTVPLLLHDRVIGTFNVESPEPGAFSQSDRQFLEIFTRDIAAALNTMDLLAVEKATAAAASVEAIHSAVALPVDDILNDAVNVMEGYIGHEPAVVERLQRILTNARDIKQVIQRVGQSMAPIEARPLCVRTEERPLLIGRRVLVADADETVRSAGHDLLERFGCIVETVHDGKEAIYMVRNLGAMQTYDAILADIRLPDISGYDLLIKLQELMPQPPLILMTGFGYDPGHSIVKARQAGLKAVLYKPFRLDQLLETVEQVVGSAPPDAATPTSSS</sequence>
<accession>A0A5C5WCZ6</accession>
<evidence type="ECO:0000259" key="5">
    <source>
        <dbReference type="PROSITE" id="PS50110"/>
    </source>
</evidence>
<dbReference type="PROSITE" id="PS50110">
    <property type="entry name" value="RESPONSE_REGULATORY"/>
    <property type="match status" value="1"/>
</dbReference>
<dbReference type="Pfam" id="PF00072">
    <property type="entry name" value="Response_reg"/>
    <property type="match status" value="1"/>
</dbReference>
<dbReference type="Gene3D" id="3.30.450.20">
    <property type="entry name" value="PAS domain"/>
    <property type="match status" value="1"/>
</dbReference>
<dbReference type="InterPro" id="IPR001789">
    <property type="entry name" value="Sig_transdc_resp-reg_receiver"/>
</dbReference>
<dbReference type="CDD" id="cd17546">
    <property type="entry name" value="REC_hyHK_CKI1_RcsC-like"/>
    <property type="match status" value="1"/>
</dbReference>
<evidence type="ECO:0000313" key="6">
    <source>
        <dbReference type="EMBL" id="TWT48550.1"/>
    </source>
</evidence>